<feature type="chain" id="PRO_5045471611" evidence="1">
    <location>
        <begin position="33"/>
        <end position="285"/>
    </location>
</feature>
<dbReference type="RefSeq" id="WP_344733841.1">
    <property type="nucleotide sequence ID" value="NZ_BAAAZH010000017.1"/>
</dbReference>
<gene>
    <name evidence="2" type="ORF">GCM10022215_25970</name>
</gene>
<proteinExistence type="predicted"/>
<sequence>MRSPCAVRPAPRRAAAVLLAVLMALAALVSTAAPVVADPSAPRAGALRITDLAVQCECGGAGYLWGWNAVGASYAGAREGYRYRLAVARGARSALQESYGATGYVSISSEDAGFVAGRRYTFRLQEYRGKRLVRTSEPVTYRIPRPVEHPRQARFDTLTDPEAGDEVMVAGETYSITFDGAWGDGVRFASGVDRYFGTAEGDDRFGYYEEEDYPLPFAIGTRQPIVTFTPTEDMVGTTWNVIVVGYRPTKQADPDRGVRKGDPAPGSEWGYRFSVRIVAEAPAAG</sequence>
<protein>
    <submittedName>
        <fullName evidence="2">Uncharacterized protein</fullName>
    </submittedName>
</protein>
<feature type="signal peptide" evidence="1">
    <location>
        <begin position="1"/>
        <end position="32"/>
    </location>
</feature>
<evidence type="ECO:0000313" key="2">
    <source>
        <dbReference type="EMBL" id="GAA4121241.1"/>
    </source>
</evidence>
<evidence type="ECO:0000313" key="3">
    <source>
        <dbReference type="Proteomes" id="UP001501495"/>
    </source>
</evidence>
<name>A0ABP7XL89_9ACTN</name>
<comment type="caution">
    <text evidence="2">The sequence shown here is derived from an EMBL/GenBank/DDBJ whole genome shotgun (WGS) entry which is preliminary data.</text>
</comment>
<accession>A0ABP7XL89</accession>
<dbReference type="Proteomes" id="UP001501495">
    <property type="component" value="Unassembled WGS sequence"/>
</dbReference>
<keyword evidence="1" id="KW-0732">Signal</keyword>
<reference evidence="3" key="1">
    <citation type="journal article" date="2019" name="Int. J. Syst. Evol. Microbiol.">
        <title>The Global Catalogue of Microorganisms (GCM) 10K type strain sequencing project: providing services to taxonomists for standard genome sequencing and annotation.</title>
        <authorList>
            <consortium name="The Broad Institute Genomics Platform"/>
            <consortium name="The Broad Institute Genome Sequencing Center for Infectious Disease"/>
            <person name="Wu L."/>
            <person name="Ma J."/>
        </authorList>
    </citation>
    <scope>NUCLEOTIDE SEQUENCE [LARGE SCALE GENOMIC DNA]</scope>
    <source>
        <strain evidence="3">JCM 16703</strain>
    </source>
</reference>
<keyword evidence="3" id="KW-1185">Reference proteome</keyword>
<organism evidence="2 3">
    <name type="scientific">Nocardioides fonticola</name>
    <dbReference type="NCBI Taxonomy" id="450363"/>
    <lineage>
        <taxon>Bacteria</taxon>
        <taxon>Bacillati</taxon>
        <taxon>Actinomycetota</taxon>
        <taxon>Actinomycetes</taxon>
        <taxon>Propionibacteriales</taxon>
        <taxon>Nocardioidaceae</taxon>
        <taxon>Nocardioides</taxon>
    </lineage>
</organism>
<evidence type="ECO:0000256" key="1">
    <source>
        <dbReference type="SAM" id="SignalP"/>
    </source>
</evidence>
<dbReference type="EMBL" id="BAAAZH010000017">
    <property type="protein sequence ID" value="GAA4121241.1"/>
    <property type="molecule type" value="Genomic_DNA"/>
</dbReference>